<feature type="transmembrane region" description="Helical" evidence="5">
    <location>
        <begin position="31"/>
        <end position="49"/>
    </location>
</feature>
<dbReference type="InterPro" id="IPR003689">
    <property type="entry name" value="ZIP"/>
</dbReference>
<dbReference type="AlphaFoldDB" id="A0A1F4Y305"/>
<evidence type="ECO:0000256" key="1">
    <source>
        <dbReference type="ARBA" id="ARBA00004141"/>
    </source>
</evidence>
<dbReference type="PANTHER" id="PTHR16950">
    <property type="entry name" value="ZINC TRANSPORTER SLC39A7 HISTIDINE-RICH MEMBRANE PROTEIN KE4"/>
    <property type="match status" value="1"/>
</dbReference>
<feature type="transmembrane region" description="Helical" evidence="5">
    <location>
        <begin position="188"/>
        <end position="205"/>
    </location>
</feature>
<feature type="transmembrane region" description="Helical" evidence="5">
    <location>
        <begin position="162"/>
        <end position="182"/>
    </location>
</feature>
<reference evidence="6 7" key="1">
    <citation type="journal article" date="2016" name="Nat. Commun.">
        <title>Thousands of microbial genomes shed light on interconnected biogeochemical processes in an aquifer system.</title>
        <authorList>
            <person name="Anantharaman K."/>
            <person name="Brown C.T."/>
            <person name="Hug L.A."/>
            <person name="Sharon I."/>
            <person name="Castelle C.J."/>
            <person name="Probst A.J."/>
            <person name="Thomas B.C."/>
            <person name="Singh A."/>
            <person name="Wilkins M.J."/>
            <person name="Karaoz U."/>
            <person name="Brodie E.L."/>
            <person name="Williams K.H."/>
            <person name="Hubbard S.S."/>
            <person name="Banfield J.F."/>
        </authorList>
    </citation>
    <scope>NUCLEOTIDE SEQUENCE [LARGE SCALE GENOMIC DNA]</scope>
</reference>
<feature type="transmembrane region" description="Helical" evidence="5">
    <location>
        <begin position="6"/>
        <end position="24"/>
    </location>
</feature>
<gene>
    <name evidence="6" type="ORF">A2419_00680</name>
</gene>
<keyword evidence="2 5" id="KW-0812">Transmembrane</keyword>
<organism evidence="6 7">
    <name type="scientific">Candidatus Adlerbacteria bacterium RIFOXYC1_FULL_48_26</name>
    <dbReference type="NCBI Taxonomy" id="1797247"/>
    <lineage>
        <taxon>Bacteria</taxon>
        <taxon>Candidatus Adleribacteriota</taxon>
    </lineage>
</organism>
<dbReference type="EMBL" id="MEXB01000009">
    <property type="protein sequence ID" value="OGC88355.1"/>
    <property type="molecule type" value="Genomic_DNA"/>
</dbReference>
<dbReference type="GO" id="GO:0046873">
    <property type="term" value="F:metal ion transmembrane transporter activity"/>
    <property type="evidence" value="ECO:0007669"/>
    <property type="project" value="InterPro"/>
</dbReference>
<dbReference type="GO" id="GO:0016020">
    <property type="term" value="C:membrane"/>
    <property type="evidence" value="ECO:0007669"/>
    <property type="project" value="UniProtKB-SubCell"/>
</dbReference>
<feature type="transmembrane region" description="Helical" evidence="5">
    <location>
        <begin position="61"/>
        <end position="78"/>
    </location>
</feature>
<proteinExistence type="predicted"/>
<evidence type="ECO:0000256" key="5">
    <source>
        <dbReference type="SAM" id="Phobius"/>
    </source>
</evidence>
<keyword evidence="3 5" id="KW-1133">Transmembrane helix</keyword>
<accession>A0A1F4Y305</accession>
<evidence type="ECO:0000256" key="4">
    <source>
        <dbReference type="ARBA" id="ARBA00023136"/>
    </source>
</evidence>
<dbReference type="Proteomes" id="UP000176568">
    <property type="component" value="Unassembled WGS sequence"/>
</dbReference>
<evidence type="ECO:0000313" key="6">
    <source>
        <dbReference type="EMBL" id="OGC88355.1"/>
    </source>
</evidence>
<evidence type="ECO:0000256" key="2">
    <source>
        <dbReference type="ARBA" id="ARBA00022692"/>
    </source>
</evidence>
<protein>
    <recommendedName>
        <fullName evidence="8">Permease</fullName>
    </recommendedName>
</protein>
<comment type="caution">
    <text evidence="6">The sequence shown here is derived from an EMBL/GenBank/DDBJ whole genome shotgun (WGS) entry which is preliminary data.</text>
</comment>
<comment type="subcellular location">
    <subcellularLocation>
        <location evidence="1">Membrane</location>
        <topology evidence="1">Multi-pass membrane protein</topology>
    </subcellularLocation>
</comment>
<feature type="transmembrane region" description="Helical" evidence="5">
    <location>
        <begin position="217"/>
        <end position="239"/>
    </location>
</feature>
<evidence type="ECO:0000313" key="7">
    <source>
        <dbReference type="Proteomes" id="UP000176568"/>
    </source>
</evidence>
<dbReference type="STRING" id="1797247.A2419_00680"/>
<dbReference type="Pfam" id="PF02535">
    <property type="entry name" value="Zip"/>
    <property type="match status" value="1"/>
</dbReference>
<evidence type="ECO:0008006" key="8">
    <source>
        <dbReference type="Google" id="ProtNLM"/>
    </source>
</evidence>
<keyword evidence="4 5" id="KW-0472">Membrane</keyword>
<evidence type="ECO:0000256" key="3">
    <source>
        <dbReference type="ARBA" id="ARBA00022989"/>
    </source>
</evidence>
<dbReference type="PANTHER" id="PTHR16950:SF16">
    <property type="entry name" value="ZINC TRANSPORTER ZIP13"/>
    <property type="match status" value="1"/>
</dbReference>
<name>A0A1F4Y305_9BACT</name>
<sequence length="240" mass="25485">MTLIFISFAAFCATMIGGFVALKLRDKMHLILGFSAGAVIAVAFFDLVPEAFELAGEVHEVSTIASFVGLGFLLYLLLDRLLMLHGHGHAEDVEHGHSRGHVKAGSLSIHSFLDGVGIGLAFQVSPAVGLIVAAAVLAHDFSDGINTVNVVVRHGGQKKQALRWLFVDALAPVAGIIVTLFFTVPAATLGLLLALFAGFFLYIGASDLIPESHHAHPTFWTTFMTLVGALVLFIAITIAE</sequence>